<dbReference type="GO" id="GO:0004135">
    <property type="term" value="F:amylo-alpha-1,6-glucosidase activity"/>
    <property type="evidence" value="ECO:0007669"/>
    <property type="project" value="InterPro"/>
</dbReference>
<dbReference type="Gene3D" id="2.60.40.10">
    <property type="entry name" value="Immunoglobulins"/>
    <property type="match status" value="1"/>
</dbReference>
<dbReference type="Proteomes" id="UP000326641">
    <property type="component" value="Unassembled WGS sequence"/>
</dbReference>
<dbReference type="Gene3D" id="3.20.20.80">
    <property type="entry name" value="Glycosidases"/>
    <property type="match status" value="1"/>
</dbReference>
<dbReference type="AlphaFoldDB" id="A0A564WIW7"/>
<evidence type="ECO:0000259" key="4">
    <source>
        <dbReference type="SMART" id="SM00642"/>
    </source>
</evidence>
<dbReference type="EMBL" id="UXAT02000054">
    <property type="protein sequence ID" value="VUX48049.1"/>
    <property type="molecule type" value="Genomic_DNA"/>
</dbReference>
<evidence type="ECO:0000256" key="1">
    <source>
        <dbReference type="ARBA" id="ARBA00008061"/>
    </source>
</evidence>
<dbReference type="InterPro" id="IPR006047">
    <property type="entry name" value="GH13_cat_dom"/>
</dbReference>
<keyword evidence="2 5" id="KW-0378">Hydrolase</keyword>
<dbReference type="SMART" id="SM00642">
    <property type="entry name" value="Aamy"/>
    <property type="match status" value="1"/>
</dbReference>
<evidence type="ECO:0000313" key="5">
    <source>
        <dbReference type="EMBL" id="VUX48049.1"/>
    </source>
</evidence>
<name>A0A564WIW7_9PROT</name>
<evidence type="ECO:0000256" key="3">
    <source>
        <dbReference type="ARBA" id="ARBA00023295"/>
    </source>
</evidence>
<dbReference type="NCBIfam" id="TIGR02100">
    <property type="entry name" value="glgX_debranch"/>
    <property type="match status" value="1"/>
</dbReference>
<sequence>MPPSKVQAGSPSPLGATWDGRGVNFALFSEHAERVDLCLFDATGRKETERVTLPEYTNQVWHGSIVGLHPGQLYGYRVHGPYEPRSGHRFNPNKLLLDPYATAIEGPIVLADAHFGFRRDSSRGDLSFDRRDSARVTPKCRVVETAFTWGAERLPNLPWSQTVIYELHVKGYTKLHPDVPEPQRGTFAGLGSPAVIDHLVKLGVTAVELLPIHPIVDEPHLAHKQLRNYWGYSPITYFAPDVRFLGRGQVREFKTMVANLHAAGIEVILDVVYNHTGEGNEFGPTLCFRGIDNKAYYVLQADQRHYVDVTGCGNTLNVAHPRVLQMVMDSLRFWVQEMHVDGFRFDLTTTVAREAHGYDPSSAFLDAIVQDPVLSRVKLIAEPWDIGYGGYQLGNYPPGWAEWNDRFRDSVRRFWRGDSGIIGDLAGRISGSAQFFHRHGRRPWSSINFVTAHDGFTLHDLVSYNHKHNHANGEDNRDGTDNNLSWNCGSEGPTSDAAILALRARQKRNLLATLILSMGTPMLVAGDEFSRTQQGNNNAYCQDNEISWVNWDDRQPEDRALTAFVRHLLALRRDALVFRRSHFLTGETIDETGLKDVTWLAPHGQEMRDGDWNQANSRFLGAQLYATANASGPSRQELYLVLMNGGNDALSFPLPEPRFSGHWQCVLDTALEEAGTEADAKKTYPARASYPLQGRSFVVLRDH</sequence>
<dbReference type="InterPro" id="IPR013780">
    <property type="entry name" value="Glyco_hydro_b"/>
</dbReference>
<dbReference type="SUPFAM" id="SSF81296">
    <property type="entry name" value="E set domains"/>
    <property type="match status" value="1"/>
</dbReference>
<keyword evidence="6" id="KW-1185">Reference proteome</keyword>
<dbReference type="InterPro" id="IPR004193">
    <property type="entry name" value="Glyco_hydro_13_N"/>
</dbReference>
<dbReference type="Gene3D" id="2.60.40.1180">
    <property type="entry name" value="Golgi alpha-mannosidase II"/>
    <property type="match status" value="1"/>
</dbReference>
<dbReference type="GO" id="GO:0005980">
    <property type="term" value="P:glycogen catabolic process"/>
    <property type="evidence" value="ECO:0007669"/>
    <property type="project" value="InterPro"/>
</dbReference>
<comment type="similarity">
    <text evidence="1">Belongs to the glycosyl hydrolase 13 family.</text>
</comment>
<dbReference type="InterPro" id="IPR044505">
    <property type="entry name" value="GlgX_Isoamylase_N_E_set"/>
</dbReference>
<dbReference type="CDD" id="cd02856">
    <property type="entry name" value="E_set_GDE_Isoamylase_N"/>
    <property type="match status" value="1"/>
</dbReference>
<dbReference type="InterPro" id="IPR011837">
    <property type="entry name" value="Glycogen_debranch_GlgX"/>
</dbReference>
<evidence type="ECO:0000313" key="6">
    <source>
        <dbReference type="Proteomes" id="UP000326641"/>
    </source>
</evidence>
<dbReference type="SUPFAM" id="SSF51011">
    <property type="entry name" value="Glycosyl hydrolase domain"/>
    <property type="match status" value="1"/>
</dbReference>
<keyword evidence="3 5" id="KW-0326">Glycosidase</keyword>
<comment type="caution">
    <text evidence="5">The sequence shown here is derived from an EMBL/GenBank/DDBJ whole genome shotgun (WGS) entry which is preliminary data.</text>
</comment>
<feature type="domain" description="Glycosyl hydrolase family 13 catalytic" evidence="4">
    <location>
        <begin position="170"/>
        <end position="572"/>
    </location>
</feature>
<dbReference type="InterPro" id="IPR014756">
    <property type="entry name" value="Ig_E-set"/>
</dbReference>
<dbReference type="EC" id="3.2.1.-" evidence="5"/>
<dbReference type="PANTHER" id="PTHR43002">
    <property type="entry name" value="GLYCOGEN DEBRANCHING ENZYME"/>
    <property type="match status" value="1"/>
</dbReference>
<organism evidence="5 6">
    <name type="scientific">Candidatus Defluviicoccus seviourii</name>
    <dbReference type="NCBI Taxonomy" id="2565273"/>
    <lineage>
        <taxon>Bacteria</taxon>
        <taxon>Pseudomonadati</taxon>
        <taxon>Pseudomonadota</taxon>
        <taxon>Alphaproteobacteria</taxon>
        <taxon>Rhodospirillales</taxon>
        <taxon>Rhodospirillaceae</taxon>
        <taxon>Defluviicoccus</taxon>
    </lineage>
</organism>
<evidence type="ECO:0000256" key="2">
    <source>
        <dbReference type="ARBA" id="ARBA00022801"/>
    </source>
</evidence>
<dbReference type="InterPro" id="IPR017853">
    <property type="entry name" value="GH"/>
</dbReference>
<proteinExistence type="inferred from homology"/>
<dbReference type="SUPFAM" id="SSF51445">
    <property type="entry name" value="(Trans)glycosidases"/>
    <property type="match status" value="1"/>
</dbReference>
<gene>
    <name evidence="5" type="primary">glgX</name>
    <name evidence="5" type="ORF">DF3PA_90066</name>
</gene>
<dbReference type="InterPro" id="IPR013783">
    <property type="entry name" value="Ig-like_fold"/>
</dbReference>
<dbReference type="Pfam" id="PF02922">
    <property type="entry name" value="CBM_48"/>
    <property type="match status" value="1"/>
</dbReference>
<dbReference type="Pfam" id="PF00128">
    <property type="entry name" value="Alpha-amylase"/>
    <property type="match status" value="1"/>
</dbReference>
<reference evidence="5" key="1">
    <citation type="submission" date="2018-11" db="EMBL/GenBank/DDBJ databases">
        <authorList>
            <person name="Onetto C."/>
        </authorList>
    </citation>
    <scope>NUCLEOTIDE SEQUENCE [LARGE SCALE GENOMIC DNA]</scope>
</reference>
<accession>A0A564WIW7</accession>
<protein>
    <submittedName>
        <fullName evidence="5">Glycogen debranching enzyme</fullName>
        <ecNumber evidence="5">3.2.1.-</ecNumber>
    </submittedName>
</protein>
<dbReference type="CDD" id="cd11326">
    <property type="entry name" value="AmyAc_Glg_debranch"/>
    <property type="match status" value="1"/>
</dbReference>